<dbReference type="EMBL" id="QNRK01000009">
    <property type="protein sequence ID" value="RBP14346.1"/>
    <property type="molecule type" value="Genomic_DNA"/>
</dbReference>
<dbReference type="Gene3D" id="3.40.109.10">
    <property type="entry name" value="NADH Oxidase"/>
    <property type="match status" value="1"/>
</dbReference>
<dbReference type="InterPro" id="IPR012825">
    <property type="entry name" value="BluB"/>
</dbReference>
<keyword evidence="3" id="KW-1185">Reference proteome</keyword>
<evidence type="ECO:0000259" key="1">
    <source>
        <dbReference type="Pfam" id="PF00881"/>
    </source>
</evidence>
<dbReference type="Proteomes" id="UP000253529">
    <property type="component" value="Unassembled WGS sequence"/>
</dbReference>
<dbReference type="NCBIfam" id="TIGR02476">
    <property type="entry name" value="BluB"/>
    <property type="match status" value="1"/>
</dbReference>
<name>A0A366FJQ6_9HYPH</name>
<dbReference type="InterPro" id="IPR000415">
    <property type="entry name" value="Nitroreductase-like"/>
</dbReference>
<comment type="caution">
    <text evidence="2">The sequence shown here is derived from an EMBL/GenBank/DDBJ whole genome shotgun (WGS) entry which is preliminary data.</text>
</comment>
<dbReference type="PANTHER" id="PTHR23026">
    <property type="entry name" value="NADPH NITROREDUCTASE"/>
    <property type="match status" value="1"/>
</dbReference>
<dbReference type="InterPro" id="IPR050627">
    <property type="entry name" value="Nitroreductase/BluB"/>
</dbReference>
<proteinExistence type="predicted"/>
<dbReference type="SUPFAM" id="SSF55469">
    <property type="entry name" value="FMN-dependent nitroreductase-like"/>
    <property type="match status" value="1"/>
</dbReference>
<accession>A0A366FJQ6</accession>
<dbReference type="RefSeq" id="WP_113889030.1">
    <property type="nucleotide sequence ID" value="NZ_QNRK01000009.1"/>
</dbReference>
<dbReference type="GO" id="GO:0016491">
    <property type="term" value="F:oxidoreductase activity"/>
    <property type="evidence" value="ECO:0007669"/>
    <property type="project" value="InterPro"/>
</dbReference>
<protein>
    <submittedName>
        <fullName evidence="2">Cob(II)yrinic acid a,c-diamide reductase</fullName>
    </submittedName>
</protein>
<dbReference type="PANTHER" id="PTHR23026:SF123">
    <property type="entry name" value="NAD(P)H NITROREDUCTASE RV3131-RELATED"/>
    <property type="match status" value="1"/>
</dbReference>
<dbReference type="AlphaFoldDB" id="A0A366FJQ6"/>
<gene>
    <name evidence="2" type="ORF">DFR50_10999</name>
</gene>
<dbReference type="InterPro" id="IPR029479">
    <property type="entry name" value="Nitroreductase"/>
</dbReference>
<reference evidence="2 3" key="1">
    <citation type="submission" date="2018-06" db="EMBL/GenBank/DDBJ databases">
        <title>Genomic Encyclopedia of Type Strains, Phase IV (KMG-IV): sequencing the most valuable type-strain genomes for metagenomic binning, comparative biology and taxonomic classification.</title>
        <authorList>
            <person name="Goeker M."/>
        </authorList>
    </citation>
    <scope>NUCLEOTIDE SEQUENCE [LARGE SCALE GENOMIC DNA]</scope>
    <source>
        <strain evidence="2 3">DSM 24875</strain>
    </source>
</reference>
<dbReference type="OrthoDB" id="9773807at2"/>
<evidence type="ECO:0000313" key="3">
    <source>
        <dbReference type="Proteomes" id="UP000253529"/>
    </source>
</evidence>
<dbReference type="Pfam" id="PF00881">
    <property type="entry name" value="Nitroreductase"/>
    <property type="match status" value="1"/>
</dbReference>
<evidence type="ECO:0000313" key="2">
    <source>
        <dbReference type="EMBL" id="RBP14346.1"/>
    </source>
</evidence>
<feature type="domain" description="Nitroreductase" evidence="1">
    <location>
        <begin position="22"/>
        <end position="188"/>
    </location>
</feature>
<sequence>MRDGATERQFDAVFRAEFADLLAWRRDVRRFRSDPVPEETLDLLFRLADLAPSVGNCQPTRFVRVDDAARRAAVRANFEAANREALAAYAGERAKLYAGLKLAGLVEAPVQVAVFCDEATGQGHGLGARTMPETRRYSAVCALYTFWLAARAWGLGVGWVSILDPGPLAEALDVPAEWSFVGYLCVGRPEQEDRTPELERLGWQARTAHPVLRR</sequence>
<organism evidence="2 3">
    <name type="scientific">Roseiarcus fermentans</name>
    <dbReference type="NCBI Taxonomy" id="1473586"/>
    <lineage>
        <taxon>Bacteria</taxon>
        <taxon>Pseudomonadati</taxon>
        <taxon>Pseudomonadota</taxon>
        <taxon>Alphaproteobacteria</taxon>
        <taxon>Hyphomicrobiales</taxon>
        <taxon>Roseiarcaceae</taxon>
        <taxon>Roseiarcus</taxon>
    </lineage>
</organism>